<accession>A0A0F3MQ41</accession>
<feature type="compositionally biased region" description="Polar residues" evidence="1">
    <location>
        <begin position="27"/>
        <end position="36"/>
    </location>
</feature>
<reference evidence="2 3" key="1">
    <citation type="submission" date="2015-01" db="EMBL/GenBank/DDBJ databases">
        <title>Genome Sequencing of Rickettsiales.</title>
        <authorList>
            <person name="Daugherty S.C."/>
            <person name="Su Q."/>
            <person name="Abolude K."/>
            <person name="Beier-Sexton M."/>
            <person name="Carlyon J.A."/>
            <person name="Carter R."/>
            <person name="Day N.P."/>
            <person name="Dumler S.J."/>
            <person name="Dyachenko V."/>
            <person name="Godinez A."/>
            <person name="Kurtti T.J."/>
            <person name="Lichay M."/>
            <person name="Mullins K.E."/>
            <person name="Ott S."/>
            <person name="Pappas-Brown V."/>
            <person name="Paris D.H."/>
            <person name="Patel P."/>
            <person name="Richards A.L."/>
            <person name="Sadzewicz L."/>
            <person name="Sears K."/>
            <person name="Seidman D."/>
            <person name="Sengamalay N."/>
            <person name="Stenos J."/>
            <person name="Tallon L.J."/>
            <person name="Vincent G."/>
            <person name="Fraser C.M."/>
            <person name="Munderloh U."/>
            <person name="Dunning-Hotopp J.C."/>
        </authorList>
    </citation>
    <scope>NUCLEOTIDE SEQUENCE [LARGE SCALE GENOMIC DNA]</scope>
    <source>
        <strain evidence="2 3">Pedreira</strain>
    </source>
</reference>
<evidence type="ECO:0000256" key="1">
    <source>
        <dbReference type="SAM" id="MobiDB-lite"/>
    </source>
</evidence>
<dbReference type="Proteomes" id="UP000033475">
    <property type="component" value="Unassembled WGS sequence"/>
</dbReference>
<dbReference type="EMBL" id="LANQ01000001">
    <property type="protein sequence ID" value="KJV57776.1"/>
    <property type="molecule type" value="Genomic_DNA"/>
</dbReference>
<name>A0A0F3MQ41_RICFI</name>
<feature type="region of interest" description="Disordered" evidence="1">
    <location>
        <begin position="25"/>
        <end position="44"/>
    </location>
</feature>
<protein>
    <submittedName>
        <fullName evidence="2">Uncharacterized protein</fullName>
    </submittedName>
</protein>
<organism evidence="2 3">
    <name type="scientific">Rickettsia felis str. Pedreira</name>
    <dbReference type="NCBI Taxonomy" id="1359196"/>
    <lineage>
        <taxon>Bacteria</taxon>
        <taxon>Pseudomonadati</taxon>
        <taxon>Pseudomonadota</taxon>
        <taxon>Alphaproteobacteria</taxon>
        <taxon>Rickettsiales</taxon>
        <taxon>Rickettsiaceae</taxon>
        <taxon>Rickettsieae</taxon>
        <taxon>Rickettsia</taxon>
        <taxon>spotted fever group</taxon>
    </lineage>
</organism>
<comment type="caution">
    <text evidence="2">The sequence shown here is derived from an EMBL/GenBank/DDBJ whole genome shotgun (WGS) entry which is preliminary data.</text>
</comment>
<sequence>MEKRSKQINKTEVGVLLFPSLREELRSNSTKQSSTKFLRLPRGL</sequence>
<dbReference type="AlphaFoldDB" id="A0A0F3MQ41"/>
<evidence type="ECO:0000313" key="2">
    <source>
        <dbReference type="EMBL" id="KJV57776.1"/>
    </source>
</evidence>
<evidence type="ECO:0000313" key="3">
    <source>
        <dbReference type="Proteomes" id="UP000033475"/>
    </source>
</evidence>
<gene>
    <name evidence="2" type="ORF">RFEPED_0143</name>
</gene>
<proteinExistence type="predicted"/>